<keyword evidence="1" id="KW-0812">Transmembrane</keyword>
<dbReference type="AlphaFoldDB" id="A0AAD6MIY7"/>
<keyword evidence="3" id="KW-1185">Reference proteome</keyword>
<reference evidence="2" key="1">
    <citation type="journal article" date="2023" name="Mol. Ecol. Resour.">
        <title>Chromosome-level genome assembly of a triploid poplar Populus alba 'Berolinensis'.</title>
        <authorList>
            <person name="Chen S."/>
            <person name="Yu Y."/>
            <person name="Wang X."/>
            <person name="Wang S."/>
            <person name="Zhang T."/>
            <person name="Zhou Y."/>
            <person name="He R."/>
            <person name="Meng N."/>
            <person name="Wang Y."/>
            <person name="Liu W."/>
            <person name="Liu Z."/>
            <person name="Liu J."/>
            <person name="Guo Q."/>
            <person name="Huang H."/>
            <person name="Sederoff R.R."/>
            <person name="Wang G."/>
            <person name="Qu G."/>
            <person name="Chen S."/>
        </authorList>
    </citation>
    <scope>NUCLEOTIDE SEQUENCE</scope>
    <source>
        <strain evidence="2">SC-2020</strain>
    </source>
</reference>
<evidence type="ECO:0000256" key="1">
    <source>
        <dbReference type="SAM" id="Phobius"/>
    </source>
</evidence>
<evidence type="ECO:0000313" key="2">
    <source>
        <dbReference type="EMBL" id="KAJ6986236.1"/>
    </source>
</evidence>
<proteinExistence type="predicted"/>
<feature type="transmembrane region" description="Helical" evidence="1">
    <location>
        <begin position="50"/>
        <end position="67"/>
    </location>
</feature>
<gene>
    <name evidence="2" type="ORF">NC653_023969</name>
</gene>
<dbReference type="EMBL" id="JAQIZT010000009">
    <property type="protein sequence ID" value="KAJ6986236.1"/>
    <property type="molecule type" value="Genomic_DNA"/>
</dbReference>
<dbReference type="Proteomes" id="UP001164929">
    <property type="component" value="Chromosome 9"/>
</dbReference>
<protein>
    <submittedName>
        <fullName evidence="2">Uncharacterized protein</fullName>
    </submittedName>
</protein>
<keyword evidence="1" id="KW-0472">Membrane</keyword>
<comment type="caution">
    <text evidence="2">The sequence shown here is derived from an EMBL/GenBank/DDBJ whole genome shotgun (WGS) entry which is preliminary data.</text>
</comment>
<sequence>MIPKKSLKQIFLLSIFIMLLSKNLLLLSAVLKLSSNNLLVCPKNMFKPPLLTTIKFLLLLGNNLLLLKYQQNFQVNGFLKDTSIFILVLFA</sequence>
<keyword evidence="1" id="KW-1133">Transmembrane helix</keyword>
<accession>A0AAD6MIY7</accession>
<feature type="transmembrane region" description="Helical" evidence="1">
    <location>
        <begin position="12"/>
        <end position="30"/>
    </location>
</feature>
<organism evidence="2 3">
    <name type="scientific">Populus alba x Populus x berolinensis</name>
    <dbReference type="NCBI Taxonomy" id="444605"/>
    <lineage>
        <taxon>Eukaryota</taxon>
        <taxon>Viridiplantae</taxon>
        <taxon>Streptophyta</taxon>
        <taxon>Embryophyta</taxon>
        <taxon>Tracheophyta</taxon>
        <taxon>Spermatophyta</taxon>
        <taxon>Magnoliopsida</taxon>
        <taxon>eudicotyledons</taxon>
        <taxon>Gunneridae</taxon>
        <taxon>Pentapetalae</taxon>
        <taxon>rosids</taxon>
        <taxon>fabids</taxon>
        <taxon>Malpighiales</taxon>
        <taxon>Salicaceae</taxon>
        <taxon>Saliceae</taxon>
        <taxon>Populus</taxon>
    </lineage>
</organism>
<name>A0AAD6MIY7_9ROSI</name>
<evidence type="ECO:0000313" key="3">
    <source>
        <dbReference type="Proteomes" id="UP001164929"/>
    </source>
</evidence>